<evidence type="ECO:0000256" key="1">
    <source>
        <dbReference type="ARBA" id="ARBA00004477"/>
    </source>
</evidence>
<dbReference type="InterPro" id="IPR008814">
    <property type="entry name" value="Swp1"/>
</dbReference>
<dbReference type="EMBL" id="KV454001">
    <property type="protein sequence ID" value="ODQ49485.1"/>
    <property type="molecule type" value="Genomic_DNA"/>
</dbReference>
<dbReference type="OrthoDB" id="432292at2759"/>
<feature type="domain" description="Ribophorin II C-terminal" evidence="8">
    <location>
        <begin position="153"/>
        <end position="250"/>
    </location>
</feature>
<keyword evidence="2 7" id="KW-0812">Transmembrane</keyword>
<sequence>MPCQALKIGKGLVRIDDQNFHLLDENIPLNITDTKLSIGFTFSDETAGADTFLTPQQAVITLSTDNVESEMYLYPSLVEGKVYEVNVPIARISKLLLSQEKIHITVISGDPIDSSLNAILKAGTLNPSSKLRAEKSVDFPPRFGVKDEIHHIFRQDPKNLPGFISTNFVFLLLLSLFVLFLSWNYFEAANIDNSSKFNPVVYIFLGSVLAFEYYFFDYYCGTSIFKSLKRFTITGIFALYFGTKALKDMYRLRSQNLR</sequence>
<dbReference type="Proteomes" id="UP000094455">
    <property type="component" value="Unassembled WGS sequence"/>
</dbReference>
<feature type="transmembrane region" description="Helical" evidence="7">
    <location>
        <begin position="197"/>
        <end position="216"/>
    </location>
</feature>
<keyword evidence="4" id="KW-0256">Endoplasmic reticulum</keyword>
<keyword evidence="5 7" id="KW-1133">Transmembrane helix</keyword>
<dbReference type="RefSeq" id="XP_019020598.1">
    <property type="nucleotide sequence ID" value="XM_019163243.1"/>
</dbReference>
<evidence type="ECO:0000256" key="2">
    <source>
        <dbReference type="ARBA" id="ARBA00022692"/>
    </source>
</evidence>
<evidence type="ECO:0000256" key="4">
    <source>
        <dbReference type="ARBA" id="ARBA00022824"/>
    </source>
</evidence>
<comment type="subcellular location">
    <subcellularLocation>
        <location evidence="1">Endoplasmic reticulum membrane</location>
        <topology evidence="1">Multi-pass membrane protein</topology>
    </subcellularLocation>
</comment>
<gene>
    <name evidence="9" type="ORF">PICMEDRAFT_57511</name>
</gene>
<keyword evidence="6 7" id="KW-0472">Membrane</keyword>
<organism evidence="9 10">
    <name type="scientific">Pichia membranifaciens NRRL Y-2026</name>
    <dbReference type="NCBI Taxonomy" id="763406"/>
    <lineage>
        <taxon>Eukaryota</taxon>
        <taxon>Fungi</taxon>
        <taxon>Dikarya</taxon>
        <taxon>Ascomycota</taxon>
        <taxon>Saccharomycotina</taxon>
        <taxon>Pichiomycetes</taxon>
        <taxon>Pichiales</taxon>
        <taxon>Pichiaceae</taxon>
        <taxon>Pichia</taxon>
    </lineage>
</organism>
<evidence type="ECO:0000313" key="10">
    <source>
        <dbReference type="Proteomes" id="UP000094455"/>
    </source>
</evidence>
<dbReference type="GO" id="GO:0006487">
    <property type="term" value="P:protein N-linked glycosylation"/>
    <property type="evidence" value="ECO:0007669"/>
    <property type="project" value="TreeGrafter"/>
</dbReference>
<dbReference type="PANTHER" id="PTHR12640">
    <property type="entry name" value="RIBOPHORIN II"/>
    <property type="match status" value="1"/>
</dbReference>
<dbReference type="PANTHER" id="PTHR12640:SF0">
    <property type="entry name" value="DOLICHYL-DIPHOSPHOOLIGOSACCHARIDE--PROTEIN GLYCOSYLTRANSFERASE SUBUNIT 2"/>
    <property type="match status" value="1"/>
</dbReference>
<evidence type="ECO:0000313" key="9">
    <source>
        <dbReference type="EMBL" id="ODQ49485.1"/>
    </source>
</evidence>
<keyword evidence="10" id="KW-1185">Reference proteome</keyword>
<evidence type="ECO:0000256" key="3">
    <source>
        <dbReference type="ARBA" id="ARBA00022729"/>
    </source>
</evidence>
<dbReference type="UniPathway" id="UPA00378"/>
<evidence type="ECO:0000259" key="8">
    <source>
        <dbReference type="Pfam" id="PF25147"/>
    </source>
</evidence>
<reference evidence="9 10" key="1">
    <citation type="journal article" date="2016" name="Proc. Natl. Acad. Sci. U.S.A.">
        <title>Comparative genomics of biotechnologically important yeasts.</title>
        <authorList>
            <person name="Riley R."/>
            <person name="Haridas S."/>
            <person name="Wolfe K.H."/>
            <person name="Lopes M.R."/>
            <person name="Hittinger C.T."/>
            <person name="Goeker M."/>
            <person name="Salamov A.A."/>
            <person name="Wisecaver J.H."/>
            <person name="Long T.M."/>
            <person name="Calvey C.H."/>
            <person name="Aerts A.L."/>
            <person name="Barry K.W."/>
            <person name="Choi C."/>
            <person name="Clum A."/>
            <person name="Coughlan A.Y."/>
            <person name="Deshpande S."/>
            <person name="Douglass A.P."/>
            <person name="Hanson S.J."/>
            <person name="Klenk H.-P."/>
            <person name="LaButti K.M."/>
            <person name="Lapidus A."/>
            <person name="Lindquist E.A."/>
            <person name="Lipzen A.M."/>
            <person name="Meier-Kolthoff J.P."/>
            <person name="Ohm R.A."/>
            <person name="Otillar R.P."/>
            <person name="Pangilinan J.L."/>
            <person name="Peng Y."/>
            <person name="Rokas A."/>
            <person name="Rosa C.A."/>
            <person name="Scheuner C."/>
            <person name="Sibirny A.A."/>
            <person name="Slot J.C."/>
            <person name="Stielow J.B."/>
            <person name="Sun H."/>
            <person name="Kurtzman C.P."/>
            <person name="Blackwell M."/>
            <person name="Grigoriev I.V."/>
            <person name="Jeffries T.W."/>
        </authorList>
    </citation>
    <scope>NUCLEOTIDE SEQUENCE [LARGE SCALE GENOMIC DNA]</scope>
    <source>
        <strain evidence="9 10">NRRL Y-2026</strain>
    </source>
</reference>
<evidence type="ECO:0000256" key="6">
    <source>
        <dbReference type="ARBA" id="ARBA00023136"/>
    </source>
</evidence>
<evidence type="ECO:0000256" key="5">
    <source>
        <dbReference type="ARBA" id="ARBA00022989"/>
    </source>
</evidence>
<dbReference type="GO" id="GO:0008250">
    <property type="term" value="C:oligosaccharyltransferase complex"/>
    <property type="evidence" value="ECO:0007669"/>
    <property type="project" value="InterPro"/>
</dbReference>
<dbReference type="GeneID" id="30179930"/>
<dbReference type="STRING" id="763406.A0A1E3NTK2"/>
<protein>
    <recommendedName>
        <fullName evidence="8">Ribophorin II C-terminal domain-containing protein</fullName>
    </recommendedName>
</protein>
<dbReference type="AlphaFoldDB" id="A0A1E3NTK2"/>
<proteinExistence type="predicted"/>
<feature type="transmembrane region" description="Helical" evidence="7">
    <location>
        <begin position="163"/>
        <end position="185"/>
    </location>
</feature>
<evidence type="ECO:0000256" key="7">
    <source>
        <dbReference type="SAM" id="Phobius"/>
    </source>
</evidence>
<accession>A0A1E3NTK2</accession>
<name>A0A1E3NTK2_9ASCO</name>
<dbReference type="Pfam" id="PF25147">
    <property type="entry name" value="Ribophorin_II_C"/>
    <property type="match status" value="1"/>
</dbReference>
<keyword evidence="3" id="KW-0732">Signal</keyword>
<dbReference type="InterPro" id="IPR056790">
    <property type="entry name" value="Ribophorin_II_C"/>
</dbReference>